<evidence type="ECO:0000256" key="1">
    <source>
        <dbReference type="ARBA" id="ARBA00023015"/>
    </source>
</evidence>
<evidence type="ECO:0000313" key="7">
    <source>
        <dbReference type="Proteomes" id="UP000271426"/>
    </source>
</evidence>
<evidence type="ECO:0000256" key="3">
    <source>
        <dbReference type="ARBA" id="ARBA00023163"/>
    </source>
</evidence>
<accession>A0A3G6IWY8</accession>
<dbReference type="SUPFAM" id="SSF46689">
    <property type="entry name" value="Homeodomain-like"/>
    <property type="match status" value="1"/>
</dbReference>
<dbReference type="GO" id="GO:0000976">
    <property type="term" value="F:transcription cis-regulatory region binding"/>
    <property type="evidence" value="ECO:0007669"/>
    <property type="project" value="TreeGrafter"/>
</dbReference>
<dbReference type="InterPro" id="IPR050109">
    <property type="entry name" value="HTH-type_TetR-like_transc_reg"/>
</dbReference>
<proteinExistence type="predicted"/>
<dbReference type="RefSeq" id="WP_123960129.1">
    <property type="nucleotide sequence ID" value="NZ_CP033898.1"/>
</dbReference>
<dbReference type="Gene3D" id="1.10.357.10">
    <property type="entry name" value="Tetracycline Repressor, domain 2"/>
    <property type="match status" value="1"/>
</dbReference>
<keyword evidence="1" id="KW-0805">Transcription regulation</keyword>
<evidence type="ECO:0000256" key="2">
    <source>
        <dbReference type="ARBA" id="ARBA00023125"/>
    </source>
</evidence>
<protein>
    <submittedName>
        <fullName evidence="6">Division inhibitor protein</fullName>
    </submittedName>
</protein>
<reference evidence="6 7" key="1">
    <citation type="submission" date="2018-11" db="EMBL/GenBank/DDBJ databases">
        <authorList>
            <person name="Kleinhagauer T."/>
            <person name="Glaeser S.P."/>
            <person name="Spergser J."/>
            <person name="Ruckert C."/>
            <person name="Kaempfer P."/>
            <person name="Busse H.-J."/>
        </authorList>
    </citation>
    <scope>NUCLEOTIDE SEQUENCE [LARGE SCALE GENOMIC DNA]</scope>
    <source>
        <strain evidence="6 7">812CH</strain>
    </source>
</reference>
<dbReference type="GO" id="GO:0003700">
    <property type="term" value="F:DNA-binding transcription factor activity"/>
    <property type="evidence" value="ECO:0007669"/>
    <property type="project" value="TreeGrafter"/>
</dbReference>
<dbReference type="Pfam" id="PF00440">
    <property type="entry name" value="TetR_N"/>
    <property type="match status" value="1"/>
</dbReference>
<evidence type="ECO:0000256" key="4">
    <source>
        <dbReference type="PROSITE-ProRule" id="PRU00335"/>
    </source>
</evidence>
<dbReference type="PANTHER" id="PTHR30055:SF234">
    <property type="entry name" value="HTH-TYPE TRANSCRIPTIONAL REGULATOR BETI"/>
    <property type="match status" value="1"/>
</dbReference>
<dbReference type="AlphaFoldDB" id="A0A3G6IWY8"/>
<gene>
    <name evidence="6" type="ORF">CPPEL_05240</name>
</gene>
<dbReference type="PRINTS" id="PR00455">
    <property type="entry name" value="HTHTETR"/>
</dbReference>
<dbReference type="EMBL" id="CP033898">
    <property type="protein sequence ID" value="AZA09168.1"/>
    <property type="molecule type" value="Genomic_DNA"/>
</dbReference>
<dbReference type="InterPro" id="IPR009057">
    <property type="entry name" value="Homeodomain-like_sf"/>
</dbReference>
<feature type="domain" description="HTH tetR-type" evidence="5">
    <location>
        <begin position="6"/>
        <end position="65"/>
    </location>
</feature>
<dbReference type="Proteomes" id="UP000271426">
    <property type="component" value="Chromosome"/>
</dbReference>
<keyword evidence="7" id="KW-1185">Reference proteome</keyword>
<feature type="DNA-binding region" description="H-T-H motif" evidence="4">
    <location>
        <begin position="28"/>
        <end position="47"/>
    </location>
</feature>
<dbReference type="PROSITE" id="PS50977">
    <property type="entry name" value="HTH_TETR_2"/>
    <property type="match status" value="1"/>
</dbReference>
<name>A0A3G6IWY8_9CORY</name>
<sequence>MRIDAQRRRSNILAAGARLLLCQGDAMTLEGVAKRAGVGIATVYRHFPTRAALVDQILLDIALQGINDLEQLVEQPPATEAEGEAMLARLLNLINTIGLNAVIPTLLSTDEHKLNQASLDAKARLLELLTQVVQELKAVHVIHESIEALAFYNGIVRLLGNQDGGVHSDFEAKQQDLLNIFLAGCRHGVATKAVRS</sequence>
<evidence type="ECO:0000259" key="5">
    <source>
        <dbReference type="PROSITE" id="PS50977"/>
    </source>
</evidence>
<keyword evidence="2 4" id="KW-0238">DNA-binding</keyword>
<dbReference type="InterPro" id="IPR001647">
    <property type="entry name" value="HTH_TetR"/>
</dbReference>
<dbReference type="InterPro" id="IPR036271">
    <property type="entry name" value="Tet_transcr_reg_TetR-rel_C_sf"/>
</dbReference>
<organism evidence="6 7">
    <name type="scientific">Corynebacterium pseudopelargi</name>
    <dbReference type="NCBI Taxonomy" id="2080757"/>
    <lineage>
        <taxon>Bacteria</taxon>
        <taxon>Bacillati</taxon>
        <taxon>Actinomycetota</taxon>
        <taxon>Actinomycetes</taxon>
        <taxon>Mycobacteriales</taxon>
        <taxon>Corynebacteriaceae</taxon>
        <taxon>Corynebacterium</taxon>
    </lineage>
</organism>
<dbReference type="SUPFAM" id="SSF48498">
    <property type="entry name" value="Tetracyclin repressor-like, C-terminal domain"/>
    <property type="match status" value="1"/>
</dbReference>
<keyword evidence="3" id="KW-0804">Transcription</keyword>
<evidence type="ECO:0000313" key="6">
    <source>
        <dbReference type="EMBL" id="AZA09168.1"/>
    </source>
</evidence>
<dbReference type="KEGG" id="cpso:CPPEL_05240"/>
<dbReference type="PANTHER" id="PTHR30055">
    <property type="entry name" value="HTH-TYPE TRANSCRIPTIONAL REGULATOR RUTR"/>
    <property type="match status" value="1"/>
</dbReference>
<dbReference type="OrthoDB" id="9795011at2"/>